<dbReference type="Proteomes" id="UP000008066">
    <property type="component" value="Unassembled WGS sequence"/>
</dbReference>
<dbReference type="RefSeq" id="XP_006693027.1">
    <property type="nucleotide sequence ID" value="XM_006692964.1"/>
</dbReference>
<evidence type="ECO:0000256" key="1">
    <source>
        <dbReference type="ARBA" id="ARBA00004123"/>
    </source>
</evidence>
<accession>G0S615</accession>
<dbReference type="STRING" id="759272.G0S615"/>
<keyword evidence="9" id="KW-1185">Reference proteome</keyword>
<evidence type="ECO:0000256" key="6">
    <source>
        <dbReference type="SAM" id="MobiDB-lite"/>
    </source>
</evidence>
<dbReference type="GO" id="GO:0003729">
    <property type="term" value="F:mRNA binding"/>
    <property type="evidence" value="ECO:0007669"/>
    <property type="project" value="TreeGrafter"/>
</dbReference>
<organism evidence="9">
    <name type="scientific">Chaetomium thermophilum (strain DSM 1495 / CBS 144.50 / IMI 039719)</name>
    <name type="common">Thermochaetoides thermophila</name>
    <dbReference type="NCBI Taxonomy" id="759272"/>
    <lineage>
        <taxon>Eukaryota</taxon>
        <taxon>Fungi</taxon>
        <taxon>Dikarya</taxon>
        <taxon>Ascomycota</taxon>
        <taxon>Pezizomycotina</taxon>
        <taxon>Sordariomycetes</taxon>
        <taxon>Sordariomycetidae</taxon>
        <taxon>Sordariales</taxon>
        <taxon>Chaetomiaceae</taxon>
        <taxon>Thermochaetoides</taxon>
    </lineage>
</organism>
<dbReference type="InterPro" id="IPR012677">
    <property type="entry name" value="Nucleotide-bd_a/b_plait_sf"/>
</dbReference>
<feature type="region of interest" description="Disordered" evidence="6">
    <location>
        <begin position="237"/>
        <end position="387"/>
    </location>
</feature>
<dbReference type="InterPro" id="IPR034143">
    <property type="entry name" value="snRNP70_RRM"/>
</dbReference>
<evidence type="ECO:0000256" key="4">
    <source>
        <dbReference type="ARBA" id="ARBA00023274"/>
    </source>
</evidence>
<dbReference type="CDD" id="cd12236">
    <property type="entry name" value="RRM_snRNP70"/>
    <property type="match status" value="1"/>
</dbReference>
<dbReference type="GO" id="GO:0071004">
    <property type="term" value="C:U2-type prespliceosome"/>
    <property type="evidence" value="ECO:0007669"/>
    <property type="project" value="TreeGrafter"/>
</dbReference>
<dbReference type="Pfam" id="PF12220">
    <property type="entry name" value="U1snRNP70_N"/>
    <property type="match status" value="1"/>
</dbReference>
<dbReference type="Pfam" id="PF00076">
    <property type="entry name" value="RRM_1"/>
    <property type="match status" value="1"/>
</dbReference>
<dbReference type="InterPro" id="IPR035979">
    <property type="entry name" value="RBD_domain_sf"/>
</dbReference>
<dbReference type="GeneID" id="18256605"/>
<evidence type="ECO:0000259" key="7">
    <source>
        <dbReference type="PROSITE" id="PS50102"/>
    </source>
</evidence>
<keyword evidence="3" id="KW-0539">Nucleus</keyword>
<dbReference type="GO" id="GO:0071011">
    <property type="term" value="C:precatalytic spliceosome"/>
    <property type="evidence" value="ECO:0007669"/>
    <property type="project" value="TreeGrafter"/>
</dbReference>
<comment type="subcellular location">
    <subcellularLocation>
        <location evidence="1">Nucleus</location>
    </subcellularLocation>
</comment>
<evidence type="ECO:0000256" key="5">
    <source>
        <dbReference type="PROSITE-ProRule" id="PRU00176"/>
    </source>
</evidence>
<feature type="region of interest" description="Disordered" evidence="6">
    <location>
        <begin position="196"/>
        <end position="224"/>
    </location>
</feature>
<dbReference type="HOGENOM" id="CLU_045151_0_1_1"/>
<keyword evidence="2 5" id="KW-0694">RNA-binding</keyword>
<feature type="compositionally biased region" description="Basic and acidic residues" evidence="6">
    <location>
        <begin position="291"/>
        <end position="326"/>
    </location>
</feature>
<dbReference type="SMART" id="SM00360">
    <property type="entry name" value="RRM"/>
    <property type="match status" value="1"/>
</dbReference>
<feature type="compositionally biased region" description="Basic and acidic residues" evidence="6">
    <location>
        <begin position="356"/>
        <end position="387"/>
    </location>
</feature>
<evidence type="ECO:0000256" key="3">
    <source>
        <dbReference type="ARBA" id="ARBA00023242"/>
    </source>
</evidence>
<dbReference type="PANTHER" id="PTHR13952">
    <property type="entry name" value="U1 SMALL NUCLEAR RIBONUCLEOPROTEIN 70 KD"/>
    <property type="match status" value="1"/>
</dbReference>
<dbReference type="GO" id="GO:0030619">
    <property type="term" value="F:U1 snRNA binding"/>
    <property type="evidence" value="ECO:0007669"/>
    <property type="project" value="InterPro"/>
</dbReference>
<proteinExistence type="predicted"/>
<dbReference type="OMA" id="GRTTKGW"/>
<evidence type="ECO:0000313" key="9">
    <source>
        <dbReference type="Proteomes" id="UP000008066"/>
    </source>
</evidence>
<reference evidence="8 9" key="1">
    <citation type="journal article" date="2011" name="Cell">
        <title>Insight into structure and assembly of the nuclear pore complex by utilizing the genome of a eukaryotic thermophile.</title>
        <authorList>
            <person name="Amlacher S."/>
            <person name="Sarges P."/>
            <person name="Flemming D."/>
            <person name="van Noort V."/>
            <person name="Kunze R."/>
            <person name="Devos D.P."/>
            <person name="Arumugam M."/>
            <person name="Bork P."/>
            <person name="Hurt E."/>
        </authorList>
    </citation>
    <scope>NUCLEOTIDE SEQUENCE [LARGE SCALE GENOMIC DNA]</scope>
    <source>
        <strain evidence="9">DSM 1495 / CBS 144.50 / IMI 039719</strain>
    </source>
</reference>
<dbReference type="AlphaFoldDB" id="G0S615"/>
<feature type="compositionally biased region" description="Gly residues" evidence="6">
    <location>
        <begin position="242"/>
        <end position="261"/>
    </location>
</feature>
<dbReference type="PANTHER" id="PTHR13952:SF5">
    <property type="entry name" value="U1 SMALL NUCLEAR RIBONUCLEOPROTEIN 70 KDA"/>
    <property type="match status" value="1"/>
</dbReference>
<dbReference type="GO" id="GO:0000398">
    <property type="term" value="P:mRNA splicing, via spliceosome"/>
    <property type="evidence" value="ECO:0007669"/>
    <property type="project" value="TreeGrafter"/>
</dbReference>
<dbReference type="InterPro" id="IPR051183">
    <property type="entry name" value="U1_U11-U12_snRNP_70-35kDa"/>
</dbReference>
<dbReference type="FunFam" id="3.30.70.330:FF:000298">
    <property type="entry name" value="U1 small nuclear ribonucleoprotein 70 kDa"/>
    <property type="match status" value="1"/>
</dbReference>
<dbReference type="GO" id="GO:0005685">
    <property type="term" value="C:U1 snRNP"/>
    <property type="evidence" value="ECO:0007669"/>
    <property type="project" value="TreeGrafter"/>
</dbReference>
<dbReference type="eggNOG" id="KOG0113">
    <property type="taxonomic scope" value="Eukaryota"/>
</dbReference>
<keyword evidence="4 8" id="KW-0687">Ribonucleoprotein</keyword>
<dbReference type="SUPFAM" id="SSF54928">
    <property type="entry name" value="RNA-binding domain, RBD"/>
    <property type="match status" value="1"/>
</dbReference>
<dbReference type="InterPro" id="IPR022023">
    <property type="entry name" value="U1snRNP70_N"/>
</dbReference>
<name>G0S615_CHATD</name>
<evidence type="ECO:0000313" key="8">
    <source>
        <dbReference type="EMBL" id="EGS20731.1"/>
    </source>
</evidence>
<feature type="domain" description="RRM" evidence="7">
    <location>
        <begin position="102"/>
        <end position="188"/>
    </location>
</feature>
<dbReference type="EMBL" id="GL988041">
    <property type="protein sequence ID" value="EGS20731.1"/>
    <property type="molecule type" value="Genomic_DNA"/>
</dbReference>
<evidence type="ECO:0000256" key="2">
    <source>
        <dbReference type="ARBA" id="ARBA00022884"/>
    </source>
</evidence>
<dbReference type="Gene3D" id="3.30.70.330">
    <property type="match status" value="1"/>
</dbReference>
<gene>
    <name evidence="8" type="ORF">CTHT_0025670</name>
</gene>
<dbReference type="KEGG" id="cthr:CTHT_0025670"/>
<dbReference type="PROSITE" id="PS50102">
    <property type="entry name" value="RRM"/>
    <property type="match status" value="1"/>
</dbReference>
<feature type="compositionally biased region" description="Gly residues" evidence="6">
    <location>
        <begin position="342"/>
        <end position="351"/>
    </location>
</feature>
<dbReference type="InterPro" id="IPR000504">
    <property type="entry name" value="RRM_dom"/>
</dbReference>
<sequence length="387" mass="43213">MTDRLPPNLLALFAPRPPLRWVPPIDLPPEQRKTAPIGGLAQYLPKIAEYEREYEYHPTESWLERRDRKKREKAEALKKLLEEGPKNYNPHADPNIRGDAFKTLIVARLSYEADEKDLEREFGRFGPIERIRLIRDTHAHEKPNKKIKPHRGYAFVVFEREKDMRAALEGCDGIRIKGRLIKVDVERGRTVKGWKPRRLGGGLGGRGYTKQAASRPMGPGGFGGGFRGGYGGGFRARDRGFRGGSGGGDRGFRGGSGGGSSYSGRDRDRDRGYGSPNGGPPGAPSGPRDGYGSRDSRDRRDGRDGRDGSRYDDRYGGSSYRGDRAPRQTGSNAEPLRPRGSASGGDSGGYYGSSSGHRDYDRPREDDYSRKRSYEGSYEDPRKLRRY</sequence>
<dbReference type="OrthoDB" id="4207594at2759"/>
<protein>
    <submittedName>
        <fullName evidence="8">U1 small nuclear ribonucleoprotein 70 kDa-like protein</fullName>
    </submittedName>
</protein>